<gene>
    <name evidence="1" type="ORF">GC250_11490</name>
</gene>
<dbReference type="AlphaFoldDB" id="A0A6A9QQJ5"/>
<dbReference type="GO" id="GO:0008270">
    <property type="term" value="F:zinc ion binding"/>
    <property type="evidence" value="ECO:0007669"/>
    <property type="project" value="InterPro"/>
</dbReference>
<protein>
    <submittedName>
        <fullName evidence="1">Carbonic anhydrase</fullName>
    </submittedName>
</protein>
<reference evidence="1 2" key="1">
    <citation type="submission" date="2019-10" db="EMBL/GenBank/DDBJ databases">
        <title>Sequencing and Assembly of Multiple Reported Metal-Biooxidizing Members of the Extremely Thermoacidophilic Archaeal Family Sulfolobaceae.</title>
        <authorList>
            <person name="Counts J.A."/>
            <person name="Kelly R.M."/>
        </authorList>
    </citation>
    <scope>NUCLEOTIDE SEQUENCE [LARGE SCALE GENOMIC DNA]</scope>
    <source>
        <strain evidence="1 2">DSM 6482</strain>
    </source>
</reference>
<sequence>MDYRLTEEIMKKMGEGVLVIRNAGANVNAVKEALKMLKPEEVIFMPHTDCAAMKLVKSVITGEKNVDIEVEEKLVSQFKGKDVKDLDRVNAQVGEKLIKEVLPNAKVTTELVDVSKIKWPERKTVYFLLKSQSKYEKDMVGGYILQAPSKEDLSADVKIAESLGLKLQKSEF</sequence>
<proteinExistence type="predicted"/>
<dbReference type="Proteomes" id="UP000470772">
    <property type="component" value="Unassembled WGS sequence"/>
</dbReference>
<comment type="caution">
    <text evidence="1">The sequence shown here is derived from an EMBL/GenBank/DDBJ whole genome shotgun (WGS) entry which is preliminary data.</text>
</comment>
<name>A0A6A9QQJ5_SULME</name>
<accession>A0A6A9QQJ5</accession>
<dbReference type="Gene3D" id="3.40.1050.10">
    <property type="entry name" value="Carbonic anhydrase"/>
    <property type="match status" value="1"/>
</dbReference>
<dbReference type="SUPFAM" id="SSF53056">
    <property type="entry name" value="beta-carbonic anhydrase, cab"/>
    <property type="match status" value="1"/>
</dbReference>
<organism evidence="1 2">
    <name type="scientific">Sulfuracidifex metallicus DSM 6482 = JCM 9184</name>
    <dbReference type="NCBI Taxonomy" id="523847"/>
    <lineage>
        <taxon>Archaea</taxon>
        <taxon>Thermoproteota</taxon>
        <taxon>Thermoprotei</taxon>
        <taxon>Sulfolobales</taxon>
        <taxon>Sulfolobaceae</taxon>
        <taxon>Sulfuracidifex</taxon>
    </lineage>
</organism>
<dbReference type="InterPro" id="IPR036874">
    <property type="entry name" value="Carbonic_anhydrase_sf"/>
</dbReference>
<evidence type="ECO:0000313" key="1">
    <source>
        <dbReference type="EMBL" id="MUN30038.1"/>
    </source>
</evidence>
<evidence type="ECO:0000313" key="2">
    <source>
        <dbReference type="Proteomes" id="UP000470772"/>
    </source>
</evidence>
<dbReference type="EMBL" id="WGGD01000005">
    <property type="protein sequence ID" value="MUN30038.1"/>
    <property type="molecule type" value="Genomic_DNA"/>
</dbReference>
<dbReference type="GO" id="GO:0004089">
    <property type="term" value="F:carbonate dehydratase activity"/>
    <property type="evidence" value="ECO:0007669"/>
    <property type="project" value="InterPro"/>
</dbReference>
<keyword evidence="2" id="KW-1185">Reference proteome</keyword>